<comment type="caution">
    <text evidence="2">The sequence shown here is derived from an EMBL/GenBank/DDBJ whole genome shotgun (WGS) entry which is preliminary data.</text>
</comment>
<sequence>MDIPNGDTAQTHKKQNNYDMKIKDGDYQEVSQSETNRFPSLTAEQLASPPNKPFHSVLSAWRSPPPDLSRSRQWGEEYVVAL</sequence>
<protein>
    <submittedName>
        <fullName evidence="2">Uncharacterized protein</fullName>
    </submittedName>
</protein>
<evidence type="ECO:0000313" key="2">
    <source>
        <dbReference type="EMBL" id="GBN97160.1"/>
    </source>
</evidence>
<dbReference type="AlphaFoldDB" id="A0A4Y2TB01"/>
<accession>A0A4Y2TB01</accession>
<dbReference type="Proteomes" id="UP000499080">
    <property type="component" value="Unassembled WGS sequence"/>
</dbReference>
<dbReference type="EMBL" id="BGPR01027002">
    <property type="protein sequence ID" value="GBN97160.1"/>
    <property type="molecule type" value="Genomic_DNA"/>
</dbReference>
<proteinExistence type="predicted"/>
<evidence type="ECO:0000256" key="1">
    <source>
        <dbReference type="SAM" id="MobiDB-lite"/>
    </source>
</evidence>
<evidence type="ECO:0000313" key="3">
    <source>
        <dbReference type="Proteomes" id="UP000499080"/>
    </source>
</evidence>
<gene>
    <name evidence="2" type="ORF">AVEN_10438_1</name>
</gene>
<name>A0A4Y2TB01_ARAVE</name>
<feature type="region of interest" description="Disordered" evidence="1">
    <location>
        <begin position="1"/>
        <end position="22"/>
    </location>
</feature>
<feature type="region of interest" description="Disordered" evidence="1">
    <location>
        <begin position="45"/>
        <end position="74"/>
    </location>
</feature>
<organism evidence="2 3">
    <name type="scientific">Araneus ventricosus</name>
    <name type="common">Orbweaver spider</name>
    <name type="synonym">Epeira ventricosa</name>
    <dbReference type="NCBI Taxonomy" id="182803"/>
    <lineage>
        <taxon>Eukaryota</taxon>
        <taxon>Metazoa</taxon>
        <taxon>Ecdysozoa</taxon>
        <taxon>Arthropoda</taxon>
        <taxon>Chelicerata</taxon>
        <taxon>Arachnida</taxon>
        <taxon>Araneae</taxon>
        <taxon>Araneomorphae</taxon>
        <taxon>Entelegynae</taxon>
        <taxon>Araneoidea</taxon>
        <taxon>Araneidae</taxon>
        <taxon>Araneus</taxon>
    </lineage>
</organism>
<keyword evidence="3" id="KW-1185">Reference proteome</keyword>
<reference evidence="2 3" key="1">
    <citation type="journal article" date="2019" name="Sci. Rep.">
        <title>Orb-weaving spider Araneus ventricosus genome elucidates the spidroin gene catalogue.</title>
        <authorList>
            <person name="Kono N."/>
            <person name="Nakamura H."/>
            <person name="Ohtoshi R."/>
            <person name="Moran D.A.P."/>
            <person name="Shinohara A."/>
            <person name="Yoshida Y."/>
            <person name="Fujiwara M."/>
            <person name="Mori M."/>
            <person name="Tomita M."/>
            <person name="Arakawa K."/>
        </authorList>
    </citation>
    <scope>NUCLEOTIDE SEQUENCE [LARGE SCALE GENOMIC DNA]</scope>
</reference>